<gene>
    <name evidence="2" type="ORF">QF035_010935</name>
</gene>
<dbReference type="Pfam" id="PF19776">
    <property type="entry name" value="DUF6262"/>
    <property type="match status" value="1"/>
</dbReference>
<comment type="caution">
    <text evidence="2">The sequence shown here is derived from an EMBL/GenBank/DDBJ whole genome shotgun (WGS) entry which is preliminary data.</text>
</comment>
<sequence length="188" mass="20832">MTSPMIEGKRADSARRRERVLQALDAALRSGQNITVSGLARTARVDRTFLYRHRDLLERAHAAATTPAEAGRTAAVSRASLQTDLANALERNARLTARVRQLEKRLPEELGTTVWTESGLGAPADLDQLQRRITELEQQLAYVQGQLDERTEELDAARAANRELTRALNHTPEGTGPPTPRRPRPRSG</sequence>
<dbReference type="RefSeq" id="WP_307530583.1">
    <property type="nucleotide sequence ID" value="NZ_JAUSZI010000002.1"/>
</dbReference>
<evidence type="ECO:0000256" key="1">
    <source>
        <dbReference type="SAM" id="MobiDB-lite"/>
    </source>
</evidence>
<dbReference type="InterPro" id="IPR046229">
    <property type="entry name" value="TnpC-like"/>
</dbReference>
<feature type="region of interest" description="Disordered" evidence="1">
    <location>
        <begin position="165"/>
        <end position="188"/>
    </location>
</feature>
<reference evidence="2 3" key="1">
    <citation type="submission" date="2023-07" db="EMBL/GenBank/DDBJ databases">
        <title>Comparative genomics of wheat-associated soil bacteria to identify genetic determinants of phenazine resistance.</title>
        <authorList>
            <person name="Mouncey N."/>
        </authorList>
    </citation>
    <scope>NUCLEOTIDE SEQUENCE [LARGE SCALE GENOMIC DNA]</scope>
    <source>
        <strain evidence="2 3">V2I4</strain>
    </source>
</reference>
<accession>A0ABU0TCD5</accession>
<keyword evidence="3" id="KW-1185">Reference proteome</keyword>
<protein>
    <submittedName>
        <fullName evidence="2">Regulator of replication initiation timing</fullName>
    </submittedName>
</protein>
<name>A0ABU0TCD5_9ACTN</name>
<proteinExistence type="predicted"/>
<dbReference type="Proteomes" id="UP001230328">
    <property type="component" value="Unassembled WGS sequence"/>
</dbReference>
<dbReference type="Gene3D" id="1.20.5.340">
    <property type="match status" value="1"/>
</dbReference>
<evidence type="ECO:0000313" key="2">
    <source>
        <dbReference type="EMBL" id="MDQ1033353.1"/>
    </source>
</evidence>
<evidence type="ECO:0000313" key="3">
    <source>
        <dbReference type="Proteomes" id="UP001230328"/>
    </source>
</evidence>
<dbReference type="EMBL" id="JAUSZI010000002">
    <property type="protein sequence ID" value="MDQ1033353.1"/>
    <property type="molecule type" value="Genomic_DNA"/>
</dbReference>
<organism evidence="2 3">
    <name type="scientific">Streptomyces umbrinus</name>
    <dbReference type="NCBI Taxonomy" id="67370"/>
    <lineage>
        <taxon>Bacteria</taxon>
        <taxon>Bacillati</taxon>
        <taxon>Actinomycetota</taxon>
        <taxon>Actinomycetes</taxon>
        <taxon>Kitasatosporales</taxon>
        <taxon>Streptomycetaceae</taxon>
        <taxon>Streptomyces</taxon>
        <taxon>Streptomyces phaeochromogenes group</taxon>
    </lineage>
</organism>